<name>A0ABV6HIX6_9SPHI</name>
<proteinExistence type="predicted"/>
<dbReference type="PIRSF" id="PIRSF028188">
    <property type="entry name" value="Amdntrnsf_FN0238"/>
    <property type="match status" value="1"/>
</dbReference>
<organism evidence="1 2">
    <name type="scientific">Olivibacter oleidegradans</name>
    <dbReference type="NCBI Taxonomy" id="760123"/>
    <lineage>
        <taxon>Bacteria</taxon>
        <taxon>Pseudomonadati</taxon>
        <taxon>Bacteroidota</taxon>
        <taxon>Sphingobacteriia</taxon>
        <taxon>Sphingobacteriales</taxon>
        <taxon>Sphingobacteriaceae</taxon>
        <taxon>Olivibacter</taxon>
    </lineage>
</organism>
<evidence type="ECO:0000313" key="2">
    <source>
        <dbReference type="Proteomes" id="UP001589774"/>
    </source>
</evidence>
<keyword evidence="2" id="KW-1185">Reference proteome</keyword>
<sequence length="307" mass="35345">MSLTSQIMMIRPVNFNYNEETAVNNKFQQATPNADVHRLALAQFERMVSLLEKNGVDVQVIEDTRETFTPDSIFPNNWISFHEDGSVILYPMFAENRRKERRQDIIDMLSNSYEIKNTIDLTHFEHKHLFLEGTGSMVLDRHHHIAYMCASPRSSTDALYEFCKQMHYMPLIFDAVDKHGFAIYHTNVMMCIGNNFAVVCEEAIKSLDQRAQVIKSLAQTEKEIIGISLDQMEHFAGNMLQIKNKYNESLLIMSEQAYLSLNKKQLKCLEKYAQLLYSPLDVIEKNGGGSARCMMAEIFLPPKKSLI</sequence>
<gene>
    <name evidence="1" type="primary">ctlX</name>
    <name evidence="1" type="ORF">ACFFI0_10950</name>
</gene>
<dbReference type="GO" id="GO:0016787">
    <property type="term" value="F:hydrolase activity"/>
    <property type="evidence" value="ECO:0007669"/>
    <property type="project" value="UniProtKB-KW"/>
</dbReference>
<dbReference type="PANTHER" id="PTHR43224:SF1">
    <property type="entry name" value="AMIDINOTRANSFERASE"/>
    <property type="match status" value="1"/>
</dbReference>
<dbReference type="RefSeq" id="WP_130857347.1">
    <property type="nucleotide sequence ID" value="NZ_JBHLWO010000002.1"/>
</dbReference>
<accession>A0ABV6HIX6</accession>
<dbReference type="PANTHER" id="PTHR43224">
    <property type="entry name" value="AMIDINOTRANSFERASE"/>
    <property type="match status" value="1"/>
</dbReference>
<dbReference type="NCBIfam" id="NF046062">
    <property type="entry name" value="citrull_CtlX"/>
    <property type="match status" value="1"/>
</dbReference>
<dbReference type="SUPFAM" id="SSF55909">
    <property type="entry name" value="Pentein"/>
    <property type="match status" value="1"/>
</dbReference>
<protein>
    <submittedName>
        <fullName evidence="1">Citrulline utilization hydrolase CtlX</fullName>
    </submittedName>
</protein>
<reference evidence="1 2" key="1">
    <citation type="submission" date="2024-09" db="EMBL/GenBank/DDBJ databases">
        <authorList>
            <person name="Sun Q."/>
            <person name="Mori K."/>
        </authorList>
    </citation>
    <scope>NUCLEOTIDE SEQUENCE [LARGE SCALE GENOMIC DNA]</scope>
    <source>
        <strain evidence="1 2">CCM 7765</strain>
    </source>
</reference>
<comment type="caution">
    <text evidence="1">The sequence shown here is derived from an EMBL/GenBank/DDBJ whole genome shotgun (WGS) entry which is preliminary data.</text>
</comment>
<dbReference type="Gene3D" id="3.75.10.10">
    <property type="entry name" value="L-arginine/glycine Amidinotransferase, Chain A"/>
    <property type="match status" value="1"/>
</dbReference>
<keyword evidence="1" id="KW-0378">Hydrolase</keyword>
<dbReference type="EMBL" id="JBHLWO010000002">
    <property type="protein sequence ID" value="MFC0318831.1"/>
    <property type="molecule type" value="Genomic_DNA"/>
</dbReference>
<evidence type="ECO:0000313" key="1">
    <source>
        <dbReference type="EMBL" id="MFC0318831.1"/>
    </source>
</evidence>
<dbReference type="Proteomes" id="UP001589774">
    <property type="component" value="Unassembled WGS sequence"/>
</dbReference>
<dbReference type="InterPro" id="IPR014541">
    <property type="entry name" value="Amdntrnsf_FN0238"/>
</dbReference>
<dbReference type="Pfam" id="PF19420">
    <property type="entry name" value="DDAH_eukar"/>
    <property type="match status" value="1"/>
</dbReference>